<dbReference type="RefSeq" id="WP_246158137.1">
    <property type="nucleotide sequence ID" value="NZ_BKAJ01000021.1"/>
</dbReference>
<dbReference type="InterPro" id="IPR000524">
    <property type="entry name" value="Tscrpt_reg_HTH_GntR"/>
</dbReference>
<dbReference type="Gene3D" id="1.20.120.530">
    <property type="entry name" value="GntR ligand-binding domain-like"/>
    <property type="match status" value="1"/>
</dbReference>
<dbReference type="InterPro" id="IPR036390">
    <property type="entry name" value="WH_DNA-bd_sf"/>
</dbReference>
<dbReference type="EMBL" id="BKAJ01000021">
    <property type="protein sequence ID" value="GEP54079.1"/>
    <property type="molecule type" value="Genomic_DNA"/>
</dbReference>
<dbReference type="Gene3D" id="1.10.10.10">
    <property type="entry name" value="Winged helix-like DNA-binding domain superfamily/Winged helix DNA-binding domain"/>
    <property type="match status" value="1"/>
</dbReference>
<dbReference type="InterPro" id="IPR036388">
    <property type="entry name" value="WH-like_DNA-bd_sf"/>
</dbReference>
<dbReference type="Pfam" id="PF07729">
    <property type="entry name" value="FCD"/>
    <property type="match status" value="1"/>
</dbReference>
<dbReference type="PANTHER" id="PTHR43537:SF39">
    <property type="entry name" value="HTH-TYPE TRANSCRIPTIONAL REGULATOR MCBR"/>
    <property type="match status" value="1"/>
</dbReference>
<keyword evidence="1" id="KW-0805">Transcription regulation</keyword>
<dbReference type="SMART" id="SM00345">
    <property type="entry name" value="HTH_GNTR"/>
    <property type="match status" value="1"/>
</dbReference>
<dbReference type="InterPro" id="IPR008920">
    <property type="entry name" value="TF_FadR/GntR_C"/>
</dbReference>
<name>A0A512N519_9HYPH</name>
<reference evidence="5 6" key="1">
    <citation type="submission" date="2019-07" db="EMBL/GenBank/DDBJ databases">
        <title>Whole genome shotgun sequence of Reyranella soli NBRC 108950.</title>
        <authorList>
            <person name="Hosoyama A."/>
            <person name="Uohara A."/>
            <person name="Ohji S."/>
            <person name="Ichikawa N."/>
        </authorList>
    </citation>
    <scope>NUCLEOTIDE SEQUENCE [LARGE SCALE GENOMIC DNA]</scope>
    <source>
        <strain evidence="5 6">NBRC 108950</strain>
    </source>
</reference>
<proteinExistence type="predicted"/>
<evidence type="ECO:0000313" key="6">
    <source>
        <dbReference type="Proteomes" id="UP000321058"/>
    </source>
</evidence>
<evidence type="ECO:0000259" key="4">
    <source>
        <dbReference type="PROSITE" id="PS50949"/>
    </source>
</evidence>
<dbReference type="GO" id="GO:0003700">
    <property type="term" value="F:DNA-binding transcription factor activity"/>
    <property type="evidence" value="ECO:0007669"/>
    <property type="project" value="InterPro"/>
</dbReference>
<organism evidence="5 6">
    <name type="scientific">Reyranella soli</name>
    <dbReference type="NCBI Taxonomy" id="1230389"/>
    <lineage>
        <taxon>Bacteria</taxon>
        <taxon>Pseudomonadati</taxon>
        <taxon>Pseudomonadota</taxon>
        <taxon>Alphaproteobacteria</taxon>
        <taxon>Hyphomicrobiales</taxon>
        <taxon>Reyranellaceae</taxon>
        <taxon>Reyranella</taxon>
    </lineage>
</organism>
<evidence type="ECO:0000256" key="3">
    <source>
        <dbReference type="ARBA" id="ARBA00023163"/>
    </source>
</evidence>
<evidence type="ECO:0000313" key="5">
    <source>
        <dbReference type="EMBL" id="GEP54079.1"/>
    </source>
</evidence>
<dbReference type="Pfam" id="PF00392">
    <property type="entry name" value="GntR"/>
    <property type="match status" value="1"/>
</dbReference>
<dbReference type="PROSITE" id="PS50949">
    <property type="entry name" value="HTH_GNTR"/>
    <property type="match status" value="1"/>
</dbReference>
<feature type="domain" description="HTH gntR-type" evidence="4">
    <location>
        <begin position="29"/>
        <end position="96"/>
    </location>
</feature>
<dbReference type="SUPFAM" id="SSF48008">
    <property type="entry name" value="GntR ligand-binding domain-like"/>
    <property type="match status" value="1"/>
</dbReference>
<dbReference type="AlphaFoldDB" id="A0A512N519"/>
<evidence type="ECO:0000256" key="1">
    <source>
        <dbReference type="ARBA" id="ARBA00023015"/>
    </source>
</evidence>
<evidence type="ECO:0000256" key="2">
    <source>
        <dbReference type="ARBA" id="ARBA00023125"/>
    </source>
</evidence>
<keyword evidence="3" id="KW-0804">Transcription</keyword>
<dbReference type="PANTHER" id="PTHR43537">
    <property type="entry name" value="TRANSCRIPTIONAL REGULATOR, GNTR FAMILY"/>
    <property type="match status" value="1"/>
</dbReference>
<dbReference type="GO" id="GO:0003677">
    <property type="term" value="F:DNA binding"/>
    <property type="evidence" value="ECO:0007669"/>
    <property type="project" value="UniProtKB-KW"/>
</dbReference>
<keyword evidence="2" id="KW-0238">DNA-binding</keyword>
<protein>
    <submittedName>
        <fullName evidence="5">GntR family transcriptional regulator</fullName>
    </submittedName>
</protein>
<sequence length="257" mass="28699">MDGDKAAVPVAPEDYSGDAVSSLGPIGRENLAERVYGELRKGLLQGRFWPGERLKIRDVARAMGVSETPVREAMLQIAREGGFEIVANRSIRVVRLSLAQYLELRQIRLKLEGLAGEVATGKITPEEIDRLEQLHHTLADARRREDWPLAIRAGCELHFRLYDASGMRELVKLLEQIWMRTAPLLNLFYRCGPDPNPGRHFHLALIDALRARDAAAVRQALEDDLLKGGERLVRLLEDIEAGRAVMDLPKRGSAGSI</sequence>
<dbReference type="SUPFAM" id="SSF46785">
    <property type="entry name" value="Winged helix' DNA-binding domain"/>
    <property type="match status" value="1"/>
</dbReference>
<dbReference type="InterPro" id="IPR011711">
    <property type="entry name" value="GntR_C"/>
</dbReference>
<dbReference type="Proteomes" id="UP000321058">
    <property type="component" value="Unassembled WGS sequence"/>
</dbReference>
<dbReference type="SMART" id="SM00895">
    <property type="entry name" value="FCD"/>
    <property type="match status" value="1"/>
</dbReference>
<accession>A0A512N519</accession>
<comment type="caution">
    <text evidence="5">The sequence shown here is derived from an EMBL/GenBank/DDBJ whole genome shotgun (WGS) entry which is preliminary data.</text>
</comment>
<gene>
    <name evidence="5" type="ORF">RSO01_12450</name>
</gene>
<keyword evidence="6" id="KW-1185">Reference proteome</keyword>